<reference evidence="1" key="1">
    <citation type="journal article" date="2020" name="Nature">
        <title>Giant virus diversity and host interactions through global metagenomics.</title>
        <authorList>
            <person name="Schulz F."/>
            <person name="Roux S."/>
            <person name="Paez-Espino D."/>
            <person name="Jungbluth S."/>
            <person name="Walsh D.A."/>
            <person name="Denef V.J."/>
            <person name="McMahon K.D."/>
            <person name="Konstantinidis K.T."/>
            <person name="Eloe-Fadrosh E.A."/>
            <person name="Kyrpides N.C."/>
            <person name="Woyke T."/>
        </authorList>
    </citation>
    <scope>NUCLEOTIDE SEQUENCE</scope>
    <source>
        <strain evidence="1">GVMAG-M-3300023174-5</strain>
    </source>
</reference>
<accession>A0A6C0DU49</accession>
<dbReference type="AlphaFoldDB" id="A0A6C0DU49"/>
<proteinExistence type="predicted"/>
<organism evidence="1">
    <name type="scientific">viral metagenome</name>
    <dbReference type="NCBI Taxonomy" id="1070528"/>
    <lineage>
        <taxon>unclassified sequences</taxon>
        <taxon>metagenomes</taxon>
        <taxon>organismal metagenomes</taxon>
    </lineage>
</organism>
<sequence length="145" mass="17762">MNTQESEYLLLLQKMPEEIVRVVSEFLPVRTIMWLNKNFYIKYHKKVRSMIAPKLYDNYIRDMVRLDNSFVFKFIAKENIMRWVCEKNIIYKNVSYPNFLSFLNDFTIRNNSTKCRNLLQSIFDEMGLSKNQHKKNRYVNIRWRT</sequence>
<dbReference type="EMBL" id="MN739675">
    <property type="protein sequence ID" value="QHT19998.1"/>
    <property type="molecule type" value="Genomic_DNA"/>
</dbReference>
<name>A0A6C0DU49_9ZZZZ</name>
<evidence type="ECO:0000313" key="1">
    <source>
        <dbReference type="EMBL" id="QHT19998.1"/>
    </source>
</evidence>
<protein>
    <submittedName>
        <fullName evidence="1">Uncharacterized protein</fullName>
    </submittedName>
</protein>